<feature type="domain" description="Helicase C-terminal" evidence="5">
    <location>
        <begin position="1871"/>
        <end position="2030"/>
    </location>
</feature>
<keyword evidence="9" id="KW-1185">Reference proteome</keyword>
<dbReference type="Proteomes" id="UP000663852">
    <property type="component" value="Unassembled WGS sequence"/>
</dbReference>
<keyword evidence="3" id="KW-0811">Translocation</keyword>
<dbReference type="InterPro" id="IPR014018">
    <property type="entry name" value="SecA_motor_DEAD"/>
</dbReference>
<evidence type="ECO:0000313" key="10">
    <source>
        <dbReference type="Proteomes" id="UP000663852"/>
    </source>
</evidence>
<dbReference type="GO" id="GO:0006886">
    <property type="term" value="P:intracellular protein transport"/>
    <property type="evidence" value="ECO:0007669"/>
    <property type="project" value="InterPro"/>
</dbReference>
<evidence type="ECO:0000313" key="8">
    <source>
        <dbReference type="EMBL" id="CAF0791437.1"/>
    </source>
</evidence>
<dbReference type="GO" id="GO:0006605">
    <property type="term" value="P:protein targeting"/>
    <property type="evidence" value="ECO:0007669"/>
    <property type="project" value="InterPro"/>
</dbReference>
<dbReference type="PROSITE" id="PS51194">
    <property type="entry name" value="HELICASE_CTER"/>
    <property type="match status" value="1"/>
</dbReference>
<dbReference type="SMART" id="SM00957">
    <property type="entry name" value="SecA_DEAD"/>
    <property type="match status" value="1"/>
</dbReference>
<feature type="region of interest" description="Disordered" evidence="4">
    <location>
        <begin position="884"/>
        <end position="911"/>
    </location>
</feature>
<dbReference type="Gene3D" id="1.25.10.10">
    <property type="entry name" value="Leucine-rich Repeat Variant"/>
    <property type="match status" value="1"/>
</dbReference>
<protein>
    <recommendedName>
        <fullName evidence="11">Protein translocase subunit SecA</fullName>
    </recommendedName>
</protein>
<evidence type="ECO:0000256" key="4">
    <source>
        <dbReference type="SAM" id="MobiDB-lite"/>
    </source>
</evidence>
<keyword evidence="1" id="KW-0963">Cytoplasm</keyword>
<dbReference type="InterPro" id="IPR027417">
    <property type="entry name" value="P-loop_NTPase"/>
</dbReference>
<evidence type="ECO:0000256" key="1">
    <source>
        <dbReference type="ARBA" id="ARBA00022490"/>
    </source>
</evidence>
<feature type="domain" description="SecA family profile" evidence="6">
    <location>
        <begin position="1444"/>
        <end position="2033"/>
    </location>
</feature>
<dbReference type="InterPro" id="IPR011115">
    <property type="entry name" value="SecA_DEAD"/>
</dbReference>
<evidence type="ECO:0000313" key="7">
    <source>
        <dbReference type="EMBL" id="CAF0748180.1"/>
    </source>
</evidence>
<dbReference type="Proteomes" id="UP000663828">
    <property type="component" value="Unassembled WGS sequence"/>
</dbReference>
<dbReference type="InterPro" id="IPR011989">
    <property type="entry name" value="ARM-like"/>
</dbReference>
<evidence type="ECO:0000259" key="6">
    <source>
        <dbReference type="PROSITE" id="PS51196"/>
    </source>
</evidence>
<evidence type="ECO:0008006" key="11">
    <source>
        <dbReference type="Google" id="ProtNLM"/>
    </source>
</evidence>
<sequence length="3584" mass="409184">MARSDDLPPPTSIEAAACRNAFIEPKHFQSLVRLLPESCSITQRQNVLWALASTLPCQQTADIKTQIELLKQYLIKEPFSLCVSFIFRKLSEDAFLRKEVPKDVWLTLAESVQHLTGNQGAQTNIVNALSNILQDMDKVALQTIRDRLETLSQSVAISNRCLAAVLHVLRLLVVRDISMKTVKLDRISTWLDIDDEGVGQRARELLEVLDVTDGQSAFTSPTWMAPVVTEIAAIHHQSISNVEELIDPKPKTEITFPIFEFLKSRTAQQSHQFRQMSVEELLDMATADKHSEETRERYLLALTSMMKQMSNEESISEHSIERIGKLLNEKSIRIREAAAIVLCCYASDRRRHLSNEVLEKLGSLFVNSDYLLVTNILSVYFSIAREKGHVPSCIAAFLRRPEPDLREKTIEIIEKVVANGQKLTLSVLDELKNLVHDSAFHIRNRVASVFIESCRERLVEETVIKRLDALLSVFQRPFQLKVRISALELVKQLILKCDVLSDSLLQLIELALGDRENSIVQTTIDIIKLYATKSKLSKRITIVLEHLFSTETAYQFELIKIFISIVGKGQYLSEKIIEFLGHLLWQSDHSPDILPLLTRIDRNQPLPLNVNDLLREHYLLQVLQNSIYSDTKQIANDRLQSLTRNGHRLSKAILQDIVDLIKAGNNQTELLKVLVHVTANGQHLNEPQMKILQELFCKKPTSECLLRIFCHLIRYNQILPDNIMNAIEQSIKNGSINNDVIQIYYYLIEREKSVKESTIKEIFSWIEPIKWATLSKNCRYQLVRFLQAVAKNQPELATKVDLSVLLQSTQSTQTLRSARETATVLKTYRQTLTPNAIDALNKLIKDEKQESTVQKRAQQVLGGTPLPMAIPLVNSADDPILNRSDAYEQKTSPKRYTKLQQSRLATKPDPNDSATDTFLAALKAGRQLPSKHQRIIEAKFTRSPTVKLTTVIRLLAEQQKELKKETFDTLLAILLKGRNKQYNHAVTNTSATHHRIPMVIFIQSFFFYLFNLMCFLWHFSLAIVLRLPTNETLSDAFTALEHAARHQRLPTEIHSYFLKQCSSSSADIVRRSLTAIRYQLMRNDFIWDPSEQVPQKILSPSGVPLDRLEELEDFDVYFSTIQTLHFVEYVDEKIFAQPVERWSREFLCYDLLARVQNKTPVLIGLFHHHLALLEQFHNFGLYSDERDLILQALIERQQRHSLTLEKVNQIVIYLFTWNENSKLLLRSTEADWLKKMRRIYVEEKFEQYWPKGNQLFPIDELVKLKSLTAEWIGLLLQIVRNANDVQLFSHWMTEYQLSVRETTTLFTGLSSTDTIDSLGIRMKRVVLQSKIKSICRDSATDVNRAGEYFQQLMNKKWSLTAMEVLIKSALEKLKLPNGFENFLTCLNLLADYPVEDNLVRDLQRVFQDFSSESWPEKVHQMIIEDQFASHSMEKSRSTLIKEITQLNSKEISQKLKESMKRIDRAFQSDSVIFPQKKSIDKWQIADIRSWARGILEAQEDFQFNNHLMEILAVVQRAVYLHCSFELRTAQLLSVLIILHSKQLPSRRLLQVCTGEGKSIITAIVAVIKALEHKHVDIITSSMDLAQRDAEKRESFYSMFHRTASYNADRRDSFGTVKSCYRDNIVYGDASHFRFDVLRDEFALQNTRANRRFDVLIVDEVDNMFIDESKSIAYLNDKTLGTDWLNPVLFGIWVSIKDRKDVNSVRDLIVDNWKRLINDPQSTLKVPRHLRDFVLDSIPTWVDQGIRAKTEYKLHHHYTIKTNENDVKCIVPIDYSNTGEVQINRTWSDGLQQFLQLKHGLKTEPINLTTNWMSNFSLLSRYDKKEIYGLSGTLGSIDSRQLLQKIYDVDSVIIPPFREKRHVQLRTVLSSSEDQWLSDIVSSTVLHGKQRRAVLIICETQFDAIRISKQLQHVESTLHVHLCTDNTDQNEWQILRKELDAGDIIVATNLAGRGTDLLISSLVQQNGGLHICLTFLTRNLRVEEQAIGRTSRQGQRGTSQLILDQQRTYRQLASLHQLTIEESKRYLADPIALIHYWRGKTEETFLKQISDEHMLAVKEKDQLFRKFCELLSHLRKQSENKHRLASVNERWALWVQSAKCADREKQAFQQRLVQFRFKLVKTHLGENGLFDALSHQLPKKFTVDEIKRQAIDHVHAKFHLYNAISDEERYSAISRALNINMFVIRSDMTMPWIFQQPRAQYTCWVGYEVYSHYVSLQPIDPTETFFEPIDDELDELPTVEHTVNLSRTLFTNMLIPDLRMDYSTFQQTINDEYLTDEIIRNPCYLVHEAEEILESISIWKSIAHFLAPTEMESSAEKIKRAIARLNRAIALDPIFAFNASVTRAYVILLEKQSPTEYKVQAKKCLRDAQEQIGQYLLPTLHSMQALLKDDQTEMNASDALAKQLQAKVEIFYLYYSKLEEALQSIEQSQKLVDVSVKNGQSVRFGRKLYHQEVQDFVDSAQGTIGLSFHSLTVHSDVFTHDQALNLLGLIAHNGQDISIDFPNATLESMEKIVSTNTVTVNIPCLEQSEVRQLISGRTIDLTVQASIEDYRKAIEAVTNDVIIETESREEEYSPTGAKECLSRNANVVRSIRFRSLDATSVEKILNSAQKGSFTVQIDQLQLSTVRELIEKIQKSFSLHYRKLTKSEASNLISNLTERHFILNLENLSSESALGILKKFDRNEQDVTVQLISMTEFYTDTNRPKEELILFQSMMISRVIVVNENNPRPWVSICIVSLLGAAQIAVGVYLAACTAGLGVNLGISLINEGVSDIFYAIHGAVNRQFSWKSYAVQKGVSVAICIGSLGFSAYSQAGSIRGAGVLIKNSARVLGKEAVKGFAKNSLNLAVRQACIILVEYGASELINAVVDTGVEQMMSQLRSTICSKVEEQVLPQLGKGIFIQVFIRAAAVDLCYEHEIWLNRAERIAVQILTEEKSRLLESAESLLTGLSKSILQQCRAKQKSGSTVQKYLFAAEVALFVGKCIKEAAEIPNLAEKFLDVFEQKLREFQSTIPTFADILVKKSNGSIESCTATDIYQSLVTNQILDVHGTIHSSITNDRTTSNQKNELSARVARITLIDKAHKKYIEEVLSKILPVDKNAFAIDRVNKKIINLLSNHIIRILQGTLIGSLTHLAVNHAVHFLSENLQRRHDPRGTVAQQLHESGAQRLISMVLTDLKRDIQNGKVQLDYKDTQKLEELKMKCHWKDFRVQDDTEQLALDVIGQKQGGIIEIALLAALTGTTMNIIQNNEQSNGSINMKEGCQLIYKEPYVDPSTGIYHDGHYETTNGSTGAAGVNDCLYISVLEQMPGKFASVQDMRDQCASLILACPELLAAIKPSIDILNSNPDPCRRGQLIIEGGARKSAPKKAVRATRIRPSDEEIDPNLLEILKQQRKEVLMPGMLQSLKKNPEGLEDMNFTDQNGPTIRYICRRINSSSDGRSVQRTEYYSVILTDADYRRSGRDNFPRSGATSRAHLRNYLHSQSLDERGHIISNAVGGVSEPHNMTPQHPSVNRNVGLSGVRGTWYGNEIQMRDFLRDGQGFVRHEVFMVYPDLQTGRPSEFQWRTRYYSRDNIQLRDIEGSMKNSGPF</sequence>
<dbReference type="EMBL" id="CAJNOR010000007">
    <property type="protein sequence ID" value="CAF0748180.1"/>
    <property type="molecule type" value="Genomic_DNA"/>
</dbReference>
<proteinExistence type="predicted"/>
<keyword evidence="2" id="KW-0653">Protein transport</keyword>
<evidence type="ECO:0000256" key="3">
    <source>
        <dbReference type="ARBA" id="ARBA00023010"/>
    </source>
</evidence>
<dbReference type="PANTHER" id="PTHR30612">
    <property type="entry name" value="SECA INNER MEMBRANE COMPONENT OF SEC PROTEIN SECRETION SYSTEM"/>
    <property type="match status" value="1"/>
</dbReference>
<dbReference type="GO" id="GO:0005524">
    <property type="term" value="F:ATP binding"/>
    <property type="evidence" value="ECO:0007669"/>
    <property type="project" value="InterPro"/>
</dbReference>
<evidence type="ECO:0000313" key="9">
    <source>
        <dbReference type="Proteomes" id="UP000663828"/>
    </source>
</evidence>
<accession>A0A813RX78</accession>
<dbReference type="OrthoDB" id="10038397at2759"/>
<dbReference type="EMBL" id="CAJNOJ010000011">
    <property type="protein sequence ID" value="CAF0791437.1"/>
    <property type="molecule type" value="Genomic_DNA"/>
</dbReference>
<keyword evidence="2" id="KW-0813">Transport</keyword>
<dbReference type="InterPro" id="IPR001650">
    <property type="entry name" value="Helicase_C-like"/>
</dbReference>
<dbReference type="InterPro" id="IPR036670">
    <property type="entry name" value="SecA_X-link_sf"/>
</dbReference>
<name>A0A813RX78_ADIRI</name>
<dbReference type="Pfam" id="PF07517">
    <property type="entry name" value="SecA_DEAD"/>
    <property type="match status" value="1"/>
</dbReference>
<dbReference type="Gene3D" id="3.40.50.300">
    <property type="entry name" value="P-loop containing nucleotide triphosphate hydrolases"/>
    <property type="match status" value="2"/>
</dbReference>
<dbReference type="SUPFAM" id="SSF81767">
    <property type="entry name" value="Pre-protein crosslinking domain of SecA"/>
    <property type="match status" value="1"/>
</dbReference>
<evidence type="ECO:0000259" key="5">
    <source>
        <dbReference type="PROSITE" id="PS51194"/>
    </source>
</evidence>
<dbReference type="PROSITE" id="PS51196">
    <property type="entry name" value="SECA_MOTOR_DEAD"/>
    <property type="match status" value="1"/>
</dbReference>
<dbReference type="SUPFAM" id="SSF48371">
    <property type="entry name" value="ARM repeat"/>
    <property type="match status" value="1"/>
</dbReference>
<dbReference type="InterPro" id="IPR016024">
    <property type="entry name" value="ARM-type_fold"/>
</dbReference>
<dbReference type="PANTHER" id="PTHR30612:SF0">
    <property type="entry name" value="CHLOROPLAST PROTEIN-TRANSPORTING ATPASE"/>
    <property type="match status" value="1"/>
</dbReference>
<dbReference type="GO" id="GO:0016020">
    <property type="term" value="C:membrane"/>
    <property type="evidence" value="ECO:0007669"/>
    <property type="project" value="InterPro"/>
</dbReference>
<dbReference type="GO" id="GO:0017038">
    <property type="term" value="P:protein import"/>
    <property type="evidence" value="ECO:0007669"/>
    <property type="project" value="InterPro"/>
</dbReference>
<dbReference type="Gene3D" id="3.90.1440.10">
    <property type="entry name" value="SecA, preprotein cross-linking domain"/>
    <property type="match status" value="1"/>
</dbReference>
<dbReference type="PRINTS" id="PR00906">
    <property type="entry name" value="SECA"/>
</dbReference>
<organism evidence="8 10">
    <name type="scientific">Adineta ricciae</name>
    <name type="common">Rotifer</name>
    <dbReference type="NCBI Taxonomy" id="249248"/>
    <lineage>
        <taxon>Eukaryota</taxon>
        <taxon>Metazoa</taxon>
        <taxon>Spiralia</taxon>
        <taxon>Gnathifera</taxon>
        <taxon>Rotifera</taxon>
        <taxon>Eurotatoria</taxon>
        <taxon>Bdelloidea</taxon>
        <taxon>Adinetida</taxon>
        <taxon>Adinetidae</taxon>
        <taxon>Adineta</taxon>
    </lineage>
</organism>
<dbReference type="SUPFAM" id="SSF52540">
    <property type="entry name" value="P-loop containing nucleoside triphosphate hydrolases"/>
    <property type="match status" value="2"/>
</dbReference>
<dbReference type="InterPro" id="IPR000185">
    <property type="entry name" value="SecA"/>
</dbReference>
<evidence type="ECO:0000256" key="2">
    <source>
        <dbReference type="ARBA" id="ARBA00022927"/>
    </source>
</evidence>
<gene>
    <name evidence="8" type="ORF">EDS130_LOCUS4369</name>
    <name evidence="7" type="ORF">XAT740_LOCUS274</name>
</gene>
<reference evidence="8" key="1">
    <citation type="submission" date="2021-02" db="EMBL/GenBank/DDBJ databases">
        <authorList>
            <person name="Nowell W R."/>
        </authorList>
    </citation>
    <scope>NUCLEOTIDE SEQUENCE</scope>
</reference>
<comment type="caution">
    <text evidence="8">The sequence shown here is derived from an EMBL/GenBank/DDBJ whole genome shotgun (WGS) entry which is preliminary data.</text>
</comment>